<keyword evidence="5 9" id="KW-0812">Transmembrane</keyword>
<dbReference type="Proteomes" id="UP001151760">
    <property type="component" value="Unassembled WGS sequence"/>
</dbReference>
<evidence type="ECO:0000256" key="10">
    <source>
        <dbReference type="SAM" id="MobiDB-lite"/>
    </source>
</evidence>
<comment type="subunit">
    <text evidence="3">Component of the cytochrome c oxidase (complex IV, CIV), a multisubunit enzyme composed of a catalytic core of 3 subunits and several supernumerary subunits. The complex exists as a monomer or a dimer and forms supercomplexes (SCs) in the inner mitochondrial membrane with ubiquinol-cytochrome c oxidoreductase (cytochrome b-c1 complex, complex III, CIII).</text>
</comment>
<dbReference type="PANTHER" id="PTHR11403">
    <property type="entry name" value="CYTOCHROME C OXIDASE SUBUNIT III"/>
    <property type="match status" value="1"/>
</dbReference>
<keyword evidence="8 11" id="KW-0472">Membrane</keyword>
<evidence type="ECO:0000256" key="8">
    <source>
        <dbReference type="ARBA" id="ARBA00023136"/>
    </source>
</evidence>
<evidence type="ECO:0000256" key="3">
    <source>
        <dbReference type="ARBA" id="ARBA00011164"/>
    </source>
</evidence>
<feature type="transmembrane region" description="Helical" evidence="11">
    <location>
        <begin position="198"/>
        <end position="219"/>
    </location>
</feature>
<keyword evidence="9" id="KW-0496">Mitochondrion</keyword>
<feature type="region of interest" description="Disordered" evidence="10">
    <location>
        <begin position="635"/>
        <end position="669"/>
    </location>
</feature>
<dbReference type="InterPro" id="IPR033945">
    <property type="entry name" value="Cyt_c_oxase_su3_dom"/>
</dbReference>
<evidence type="ECO:0000259" key="12">
    <source>
        <dbReference type="PROSITE" id="PS50253"/>
    </source>
</evidence>
<feature type="region of interest" description="Disordered" evidence="10">
    <location>
        <begin position="577"/>
        <end position="604"/>
    </location>
</feature>
<comment type="similarity">
    <text evidence="2 9">Belongs to the cytochrome c oxidase subunit 3 family.</text>
</comment>
<feature type="region of interest" description="Disordered" evidence="10">
    <location>
        <begin position="1"/>
        <end position="46"/>
    </location>
</feature>
<evidence type="ECO:0000256" key="7">
    <source>
        <dbReference type="ARBA" id="ARBA00022989"/>
    </source>
</evidence>
<evidence type="ECO:0000256" key="5">
    <source>
        <dbReference type="ARBA" id="ARBA00022692"/>
    </source>
</evidence>
<feature type="transmembrane region" description="Helical" evidence="11">
    <location>
        <begin position="382"/>
        <end position="402"/>
    </location>
</feature>
<evidence type="ECO:0000256" key="2">
    <source>
        <dbReference type="ARBA" id="ARBA00010581"/>
    </source>
</evidence>
<evidence type="ECO:0000256" key="9">
    <source>
        <dbReference type="RuleBase" id="RU003375"/>
    </source>
</evidence>
<name>A0ABQ5CCE4_9ASTR</name>
<comment type="function">
    <text evidence="9">Component of the cytochrome c oxidase, the last enzyme in the mitochondrial electron transport chain which drives oxidative phosphorylation. The respiratory chain contains 3 multisubunit complexes succinate dehydrogenase (complex II, CII), ubiquinol-cytochrome c oxidoreductase (cytochrome b-c1 complex, complex III, CIII) and cytochrome c oxidase (complex IV, CIV), that cooperate to transfer electrons derived from NADH and succinate to molecular oxygen, creating an electrochemical gradient over the inner membrane that drives transmembrane transport and the ATP synthase. Cytochrome c oxidase is the component of the respiratory chain that catalyzes the reduction of oxygen to water. Electrons originating from reduced cytochrome c in the intermembrane space (IMS) are transferred via the dinuclear copper A center (CU(A)) of subunit 2 and heme A of subunit 1 to the active site in subunit 1, a binuclear center (BNC) formed by heme A3 and copper B (CU(B)). The BNC reduces molecular oxygen to 2 water molecules using 4 electrons from cytochrome c in the IMS and 4 protons from the mitochondrial matrix.</text>
</comment>
<dbReference type="PROSITE" id="PS50253">
    <property type="entry name" value="COX3"/>
    <property type="match status" value="1"/>
</dbReference>
<dbReference type="SUPFAM" id="SSF81452">
    <property type="entry name" value="Cytochrome c oxidase subunit III-like"/>
    <property type="match status" value="1"/>
</dbReference>
<dbReference type="InterPro" id="IPR035973">
    <property type="entry name" value="Cyt_c_oxidase_su3-like_sf"/>
</dbReference>
<evidence type="ECO:0000256" key="6">
    <source>
        <dbReference type="ARBA" id="ARBA00022967"/>
    </source>
</evidence>
<comment type="caution">
    <text evidence="13">The sequence shown here is derived from an EMBL/GenBank/DDBJ whole genome shotgun (WGS) entry which is preliminary data.</text>
</comment>
<keyword evidence="14" id="KW-1185">Reference proteome</keyword>
<reference evidence="13" key="1">
    <citation type="journal article" date="2022" name="Int. J. Mol. Sci.">
        <title>Draft Genome of Tanacetum Coccineum: Genomic Comparison of Closely Related Tanacetum-Family Plants.</title>
        <authorList>
            <person name="Yamashiro T."/>
            <person name="Shiraishi A."/>
            <person name="Nakayama K."/>
            <person name="Satake H."/>
        </authorList>
    </citation>
    <scope>NUCLEOTIDE SEQUENCE</scope>
</reference>
<keyword evidence="7 11" id="KW-1133">Transmembrane helix</keyword>
<feature type="compositionally biased region" description="Low complexity" evidence="10">
    <location>
        <begin position="644"/>
        <end position="663"/>
    </location>
</feature>
<feature type="transmembrane region" description="Helical" evidence="11">
    <location>
        <begin position="130"/>
        <end position="149"/>
    </location>
</feature>
<feature type="transmembrane region" description="Helical" evidence="11">
    <location>
        <begin position="161"/>
        <end position="178"/>
    </location>
</feature>
<protein>
    <recommendedName>
        <fullName evidence="4 9">Cytochrome c oxidase subunit 3</fullName>
    </recommendedName>
</protein>
<dbReference type="Pfam" id="PF00510">
    <property type="entry name" value="COX3"/>
    <property type="match status" value="1"/>
</dbReference>
<dbReference type="InterPro" id="IPR000298">
    <property type="entry name" value="Cyt_c_oxidase-like_su3"/>
</dbReference>
<feature type="compositionally biased region" description="Low complexity" evidence="10">
    <location>
        <begin position="25"/>
        <end position="36"/>
    </location>
</feature>
<evidence type="ECO:0000256" key="4">
    <source>
        <dbReference type="ARBA" id="ARBA00015944"/>
    </source>
</evidence>
<gene>
    <name evidence="13" type="ORF">Tco_0893605</name>
</gene>
<comment type="subcellular location">
    <subcellularLocation>
        <location evidence="1">Membrane</location>
        <topology evidence="1">Multi-pass membrane protein</topology>
    </subcellularLocation>
</comment>
<accession>A0ABQ5CCE4</accession>
<evidence type="ECO:0000313" key="14">
    <source>
        <dbReference type="Proteomes" id="UP001151760"/>
    </source>
</evidence>
<dbReference type="CDD" id="cd01665">
    <property type="entry name" value="Cyt_c_Oxidase_III"/>
    <property type="match status" value="1"/>
</dbReference>
<feature type="domain" description="Heme-copper oxidase subunit III family profile" evidence="12">
    <location>
        <begin position="97"/>
        <end position="223"/>
    </location>
</feature>
<keyword evidence="6" id="KW-1278">Translocase</keyword>
<dbReference type="InterPro" id="IPR024791">
    <property type="entry name" value="Cyt_c/ubiquinol_Oxase_su3"/>
</dbReference>
<dbReference type="PANTHER" id="PTHR11403:SF7">
    <property type="entry name" value="CYTOCHROME C OXIDASE SUBUNIT 3"/>
    <property type="match status" value="1"/>
</dbReference>
<dbReference type="EMBL" id="BQNB010014074">
    <property type="protein sequence ID" value="GJT23668.1"/>
    <property type="molecule type" value="Genomic_DNA"/>
</dbReference>
<sequence length="684" mass="74646">MYETLDLTKHVNPGGTEGSSGAGKADPSASTSQDASSRSERPLEVSQEELWTSVDRVRSERNVVLDSDWTSEWVTSRENRLGDLINELRGREHMRPLAPYRLQAVVDYLGSKYSVESLDEIILDVKEKGILGKSLFLILVSSGAAITWAHHAILAGKKKRAVYALVATVSLALVFTAFQGMEYYQAPSTISDSIYGSTFFLATVFHGFHVIIGTLFLIICGIRQHVGFEAAAWDRRDYGRSCSPRNDPKLDLGLFEIVPFNRNQRCFLVSRFFSEQIEEPNGSNSSLAATKEIGLALRKERSALSQFLYDVDEDQLPLPRYGLDAPPARAGLSDGYDRTIDASLKAGCQESCLYIRRAGMRGTLGQDSEANHARKSVLRSSIVPIGLAAIGNLFCIIDFSSIQSLVHECDSLPGRARVLNISLVVRSEPEMISDRLEDPVSLAPLAFNSQGEHSEGKPALAFSTPTRISLGGSSEPLTLSLDHKPLGGCELKERMDAMKLDQRERKHDQSDLVSEAVLRFAYLKTSLRFASRPHCVLLQDLIAFCFKLSLRFASTSLRFAQDLHCSIDQGPFELGTTRDALGTNPEGGVLLGPKRPRTYEDLSDTEKTRYDADVRATNIVLQGLVCGGRIRGDKKNGGSGGVGASSSAGTKSSGCSGSDGTTGQPLVKDSDGILQDIVLRVKEV</sequence>
<dbReference type="InterPro" id="IPR013833">
    <property type="entry name" value="Cyt_c_oxidase_su3_a-hlx"/>
</dbReference>
<dbReference type="Gene3D" id="1.20.120.80">
    <property type="entry name" value="Cytochrome c oxidase, subunit III, four-helix bundle"/>
    <property type="match status" value="1"/>
</dbReference>
<evidence type="ECO:0000256" key="11">
    <source>
        <dbReference type="SAM" id="Phobius"/>
    </source>
</evidence>
<evidence type="ECO:0000313" key="13">
    <source>
        <dbReference type="EMBL" id="GJT23668.1"/>
    </source>
</evidence>
<evidence type="ECO:0000256" key="1">
    <source>
        <dbReference type="ARBA" id="ARBA00004141"/>
    </source>
</evidence>
<reference evidence="13" key="2">
    <citation type="submission" date="2022-01" db="EMBL/GenBank/DDBJ databases">
        <authorList>
            <person name="Yamashiro T."/>
            <person name="Shiraishi A."/>
            <person name="Satake H."/>
            <person name="Nakayama K."/>
        </authorList>
    </citation>
    <scope>NUCLEOTIDE SEQUENCE</scope>
</reference>
<organism evidence="13 14">
    <name type="scientific">Tanacetum coccineum</name>
    <dbReference type="NCBI Taxonomy" id="301880"/>
    <lineage>
        <taxon>Eukaryota</taxon>
        <taxon>Viridiplantae</taxon>
        <taxon>Streptophyta</taxon>
        <taxon>Embryophyta</taxon>
        <taxon>Tracheophyta</taxon>
        <taxon>Spermatophyta</taxon>
        <taxon>Magnoliopsida</taxon>
        <taxon>eudicotyledons</taxon>
        <taxon>Gunneridae</taxon>
        <taxon>Pentapetalae</taxon>
        <taxon>asterids</taxon>
        <taxon>campanulids</taxon>
        <taxon>Asterales</taxon>
        <taxon>Asteraceae</taxon>
        <taxon>Asteroideae</taxon>
        <taxon>Anthemideae</taxon>
        <taxon>Anthemidinae</taxon>
        <taxon>Tanacetum</taxon>
    </lineage>
</organism>
<proteinExistence type="inferred from homology"/>